<sequence length="103" mass="12313">MYSQTSQHLLQYTNYIPIFSLYYYLLFNQVNFKPLKSIKEKDKKRDLKNRNNVLFFPQTVNLSHSLISSSCRFRGGNHLREPAHEYMRVLDIGFREKMFVGDS</sequence>
<evidence type="ECO:0000256" key="1">
    <source>
        <dbReference type="SAM" id="Phobius"/>
    </source>
</evidence>
<dbReference type="EMBL" id="LR031568">
    <property type="protein sequence ID" value="VDC62549.1"/>
    <property type="molecule type" value="Genomic_DNA"/>
</dbReference>
<dbReference type="AlphaFoldDB" id="A0A3P5Y589"/>
<keyword evidence="1" id="KW-1133">Transmembrane helix</keyword>
<proteinExistence type="predicted"/>
<keyword evidence="1" id="KW-0472">Membrane</keyword>
<name>A0A3P5Y589_BRACM</name>
<accession>A0A3P5Y589</accession>
<evidence type="ECO:0000313" key="2">
    <source>
        <dbReference type="EMBL" id="VDC62549.1"/>
    </source>
</evidence>
<organism evidence="2">
    <name type="scientific">Brassica campestris</name>
    <name type="common">Field mustard</name>
    <dbReference type="NCBI Taxonomy" id="3711"/>
    <lineage>
        <taxon>Eukaryota</taxon>
        <taxon>Viridiplantae</taxon>
        <taxon>Streptophyta</taxon>
        <taxon>Embryophyta</taxon>
        <taxon>Tracheophyta</taxon>
        <taxon>Spermatophyta</taxon>
        <taxon>Magnoliopsida</taxon>
        <taxon>eudicotyledons</taxon>
        <taxon>Gunneridae</taxon>
        <taxon>Pentapetalae</taxon>
        <taxon>rosids</taxon>
        <taxon>malvids</taxon>
        <taxon>Brassicales</taxon>
        <taxon>Brassicaceae</taxon>
        <taxon>Brassiceae</taxon>
        <taxon>Brassica</taxon>
    </lineage>
</organism>
<reference evidence="2" key="1">
    <citation type="submission" date="2018-11" db="EMBL/GenBank/DDBJ databases">
        <authorList>
            <consortium name="Genoscope - CEA"/>
            <person name="William W."/>
        </authorList>
    </citation>
    <scope>NUCLEOTIDE SEQUENCE</scope>
</reference>
<keyword evidence="1" id="KW-0812">Transmembrane</keyword>
<gene>
    <name evidence="2" type="ORF">BRAA09T40160Z</name>
</gene>
<protein>
    <submittedName>
        <fullName evidence="2">Uncharacterized protein</fullName>
    </submittedName>
</protein>
<feature type="transmembrane region" description="Helical" evidence="1">
    <location>
        <begin position="12"/>
        <end position="32"/>
    </location>
</feature>